<evidence type="ECO:0000313" key="2">
    <source>
        <dbReference type="EMBL" id="HIU37516.1"/>
    </source>
</evidence>
<proteinExistence type="predicted"/>
<organism evidence="2 3">
    <name type="scientific">Candidatus Aphodousia faecigallinarum</name>
    <dbReference type="NCBI Taxonomy" id="2840677"/>
    <lineage>
        <taxon>Bacteria</taxon>
        <taxon>Pseudomonadati</taxon>
        <taxon>Pseudomonadota</taxon>
        <taxon>Betaproteobacteria</taxon>
        <taxon>Burkholderiales</taxon>
        <taxon>Sutterellaceae</taxon>
        <taxon>Sutterellaceae incertae sedis</taxon>
        <taxon>Candidatus Aphodousia</taxon>
    </lineage>
</organism>
<keyword evidence="1" id="KW-0732">Signal</keyword>
<dbReference type="InterPro" id="IPR036514">
    <property type="entry name" value="SGNH_hydro_sf"/>
</dbReference>
<accession>A0A9D1IIU1</accession>
<reference evidence="2" key="1">
    <citation type="submission" date="2020-10" db="EMBL/GenBank/DDBJ databases">
        <authorList>
            <person name="Gilroy R."/>
        </authorList>
    </citation>
    <scope>NUCLEOTIDE SEQUENCE</scope>
    <source>
        <strain evidence="2">7463</strain>
    </source>
</reference>
<dbReference type="EMBL" id="DVMY01000075">
    <property type="protein sequence ID" value="HIU37516.1"/>
    <property type="molecule type" value="Genomic_DNA"/>
</dbReference>
<feature type="signal peptide" evidence="1">
    <location>
        <begin position="1"/>
        <end position="21"/>
    </location>
</feature>
<dbReference type="SUPFAM" id="SSF52266">
    <property type="entry name" value="SGNH hydrolase"/>
    <property type="match status" value="1"/>
</dbReference>
<gene>
    <name evidence="2" type="ORF">IAC56_04520</name>
</gene>
<evidence type="ECO:0000256" key="1">
    <source>
        <dbReference type="SAM" id="SignalP"/>
    </source>
</evidence>
<dbReference type="AlphaFoldDB" id="A0A9D1IIU1"/>
<comment type="caution">
    <text evidence="2">The sequence shown here is derived from an EMBL/GenBank/DDBJ whole genome shotgun (WGS) entry which is preliminary data.</text>
</comment>
<reference evidence="2" key="2">
    <citation type="journal article" date="2021" name="PeerJ">
        <title>Extensive microbial diversity within the chicken gut microbiome revealed by metagenomics and culture.</title>
        <authorList>
            <person name="Gilroy R."/>
            <person name="Ravi A."/>
            <person name="Getino M."/>
            <person name="Pursley I."/>
            <person name="Horton D.L."/>
            <person name="Alikhan N.F."/>
            <person name="Baker D."/>
            <person name="Gharbi K."/>
            <person name="Hall N."/>
            <person name="Watson M."/>
            <person name="Adriaenssens E.M."/>
            <person name="Foster-Nyarko E."/>
            <person name="Jarju S."/>
            <person name="Secka A."/>
            <person name="Antonio M."/>
            <person name="Oren A."/>
            <person name="Chaudhuri R.R."/>
            <person name="La Ragione R."/>
            <person name="Hildebrand F."/>
            <person name="Pallen M.J."/>
        </authorList>
    </citation>
    <scope>NUCLEOTIDE SEQUENCE</scope>
    <source>
        <strain evidence="2">7463</strain>
    </source>
</reference>
<sequence>MKKVLISLLLSSVFAASSASALENTVKPEVTDLGITNPKTGLIVGNSYSFYNCGVHSYLRGLTREAKQSWKARILTMSSAMLSYHNVKDYLTPDKEMDPYAKSKPMFDVVFLQGQSNEPINAKRKATFQKYVALHADTIRKAGAVPILVATWARQDKPQDTRALADETIKAGNANHVMVLPVGLAFAESLKVRPDLIMHQEDKSHPSAAGSYLYGAMMYSVLFKKSPEGFKYQGGCEKPLKEADVKHLQSIAWKTVKEFYGW</sequence>
<protein>
    <submittedName>
        <fullName evidence="2">SGNH/GDSL hydrolase family protein</fullName>
    </submittedName>
</protein>
<dbReference type="GO" id="GO:0016788">
    <property type="term" value="F:hydrolase activity, acting on ester bonds"/>
    <property type="evidence" value="ECO:0007669"/>
    <property type="project" value="UniProtKB-ARBA"/>
</dbReference>
<name>A0A9D1IIU1_9BURK</name>
<dbReference type="Proteomes" id="UP000824083">
    <property type="component" value="Unassembled WGS sequence"/>
</dbReference>
<feature type="chain" id="PRO_5038386099" evidence="1">
    <location>
        <begin position="22"/>
        <end position="262"/>
    </location>
</feature>
<dbReference type="Gene3D" id="3.40.50.1110">
    <property type="entry name" value="SGNH hydrolase"/>
    <property type="match status" value="1"/>
</dbReference>
<keyword evidence="2" id="KW-0378">Hydrolase</keyword>
<evidence type="ECO:0000313" key="3">
    <source>
        <dbReference type="Proteomes" id="UP000824083"/>
    </source>
</evidence>